<dbReference type="EMBL" id="MVBO01000191">
    <property type="protein sequence ID" value="OZJ02082.1"/>
    <property type="molecule type" value="Genomic_DNA"/>
</dbReference>
<dbReference type="InterPro" id="IPR056681">
    <property type="entry name" value="DUF7779"/>
</dbReference>
<dbReference type="SUPFAM" id="SSF53167">
    <property type="entry name" value="Purine and uridine phosphorylases"/>
    <property type="match status" value="1"/>
</dbReference>
<feature type="domain" description="DUF7779" evidence="3">
    <location>
        <begin position="602"/>
        <end position="693"/>
    </location>
</feature>
<dbReference type="InterPro" id="IPR019734">
    <property type="entry name" value="TPR_rpt"/>
</dbReference>
<dbReference type="InterPro" id="IPR035994">
    <property type="entry name" value="Nucleoside_phosphorylase_sf"/>
</dbReference>
<organism evidence="4 5">
    <name type="scientific">Bifiguratus adelaidae</name>
    <dbReference type="NCBI Taxonomy" id="1938954"/>
    <lineage>
        <taxon>Eukaryota</taxon>
        <taxon>Fungi</taxon>
        <taxon>Fungi incertae sedis</taxon>
        <taxon>Mucoromycota</taxon>
        <taxon>Mucoromycotina</taxon>
        <taxon>Endogonomycetes</taxon>
        <taxon>Endogonales</taxon>
        <taxon>Endogonales incertae sedis</taxon>
        <taxon>Bifiguratus</taxon>
    </lineage>
</organism>
<dbReference type="InterPro" id="IPR053137">
    <property type="entry name" value="NLR-like"/>
</dbReference>
<dbReference type="PANTHER" id="PTHR46082:SF6">
    <property type="entry name" value="AAA+ ATPASE DOMAIN-CONTAINING PROTEIN-RELATED"/>
    <property type="match status" value="1"/>
</dbReference>
<name>A0A261XUQ9_9FUNG</name>
<dbReference type="Gene3D" id="3.40.50.300">
    <property type="entry name" value="P-loop containing nucleotide triphosphate hydrolases"/>
    <property type="match status" value="1"/>
</dbReference>
<dbReference type="Gene3D" id="3.40.50.1580">
    <property type="entry name" value="Nucleoside phosphorylase domain"/>
    <property type="match status" value="1"/>
</dbReference>
<dbReference type="PANTHER" id="PTHR46082">
    <property type="entry name" value="ATP/GTP-BINDING PROTEIN-RELATED"/>
    <property type="match status" value="1"/>
</dbReference>
<sequence length="795" mass="88383">MTSTRTLSHKDYTVGWICALPIEMAAAKVMLDEVHKDPPVQSNDHNAYTLGRVGSHNIVIACLPNGEYGIASAVTVAMQLLASFYSIRFGLLVGIGGGVPNMNADIRLGDIVVGKPTGIYGGVVQYDYGKALDSCFEQTGMLNRPPQVILTALAKLQANHLTEESQIPKILSEITVKLGHKAFNFTYPGREDKLYQADYDHIAQAKTCELCDKTKVVLRAPRDSIKPVIRYGLIASGNQVVKNSHLRDRLGQELGIYCVEMEAAGLMNNFPCLVIRGVCDYADSHKNKEWQGYAAAVAAAFAKELLLVTAVNSIDSTPTASDSLSDSADNTFSFGVARFRVPLDLSNIPAIDQFIGRDEDLDQLWNVLRPAASAMKESGCAPWLHKDDLSAIFWLNGKSQETLMRSLAAFLPKLPDTHLSAEPKTEEEIKEQARQVLQWLAATHNSKWLLMFDNVDKYSAKENLDDEAYDITSFFPSIDHGSIIITTRVPQLTELGRSYPVQKLDSDDAVTLLMESAGLAAEITKNLSPLYSDILSLTHRLDGLPLAIVIAGSYMQQTGISPSKYLELYSQSWGDLQKDAQPHRYYSNGNLVATWMISYQELQKKAPYAARLLLLLACCDNQDIWYELIHRGLQNNDDDPPWLYEVASSEIEFSSAMQALLSLSLIQSKPASSSYSLHPVVQDWCQDYMQEEDNEDELMAIVIISTVFSVTDSNEPQYWISQQRVLPHADRMFQVLRNRGFLSQYPIILDAVNNLGVLFRDQGKLQEAEEMYQRALAGKEKALDLDHSSVNSLST</sequence>
<keyword evidence="1" id="KW-0802">TPR repeat</keyword>
<dbReference type="Pfam" id="PF01048">
    <property type="entry name" value="PNP_UDP_1"/>
    <property type="match status" value="1"/>
</dbReference>
<reference evidence="4 5" key="1">
    <citation type="journal article" date="2017" name="Mycologia">
        <title>Bifiguratus adelaidae, gen. et sp. nov., a new member of Mucoromycotina in endophytic and soil-dwelling habitats.</title>
        <authorList>
            <person name="Torres-Cruz T.J."/>
            <person name="Billingsley Tobias T.L."/>
            <person name="Almatruk M."/>
            <person name="Hesse C."/>
            <person name="Kuske C.R."/>
            <person name="Desiro A."/>
            <person name="Benucci G.M."/>
            <person name="Bonito G."/>
            <person name="Stajich J.E."/>
            <person name="Dunlap C."/>
            <person name="Arnold A.E."/>
            <person name="Porras-Alfaro A."/>
        </authorList>
    </citation>
    <scope>NUCLEOTIDE SEQUENCE [LARGE SCALE GENOMIC DNA]</scope>
    <source>
        <strain evidence="4 5">AZ0501</strain>
    </source>
</reference>
<dbReference type="GO" id="GO:0003824">
    <property type="term" value="F:catalytic activity"/>
    <property type="evidence" value="ECO:0007669"/>
    <property type="project" value="InterPro"/>
</dbReference>
<keyword evidence="5" id="KW-1185">Reference proteome</keyword>
<dbReference type="GO" id="GO:0009116">
    <property type="term" value="P:nucleoside metabolic process"/>
    <property type="evidence" value="ECO:0007669"/>
    <property type="project" value="InterPro"/>
</dbReference>
<proteinExistence type="predicted"/>
<evidence type="ECO:0000256" key="1">
    <source>
        <dbReference type="PROSITE-ProRule" id="PRU00339"/>
    </source>
</evidence>
<dbReference type="OrthoDB" id="1577640at2759"/>
<evidence type="ECO:0000259" key="2">
    <source>
        <dbReference type="Pfam" id="PF01048"/>
    </source>
</evidence>
<feature type="repeat" description="TPR" evidence="1">
    <location>
        <begin position="749"/>
        <end position="782"/>
    </location>
</feature>
<dbReference type="Pfam" id="PF13374">
    <property type="entry name" value="TPR_10"/>
    <property type="match status" value="1"/>
</dbReference>
<evidence type="ECO:0000313" key="5">
    <source>
        <dbReference type="Proteomes" id="UP000242875"/>
    </source>
</evidence>
<dbReference type="Proteomes" id="UP000242875">
    <property type="component" value="Unassembled WGS sequence"/>
</dbReference>
<dbReference type="Pfam" id="PF25000">
    <property type="entry name" value="DUF7779"/>
    <property type="match status" value="1"/>
</dbReference>
<dbReference type="PROSITE" id="PS50005">
    <property type="entry name" value="TPR"/>
    <property type="match status" value="1"/>
</dbReference>
<dbReference type="InterPro" id="IPR027417">
    <property type="entry name" value="P-loop_NTPase"/>
</dbReference>
<gene>
    <name evidence="4" type="ORF">BZG36_05319</name>
</gene>
<comment type="caution">
    <text evidence="4">The sequence shown here is derived from an EMBL/GenBank/DDBJ whole genome shotgun (WGS) entry which is preliminary data.</text>
</comment>
<feature type="domain" description="Nucleoside phosphorylase" evidence="2">
    <location>
        <begin position="14"/>
        <end position="298"/>
    </location>
</feature>
<dbReference type="InterPro" id="IPR000845">
    <property type="entry name" value="Nucleoside_phosphorylase_d"/>
</dbReference>
<dbReference type="InterPro" id="IPR011990">
    <property type="entry name" value="TPR-like_helical_dom_sf"/>
</dbReference>
<dbReference type="AlphaFoldDB" id="A0A261XUQ9"/>
<protein>
    <submittedName>
        <fullName evidence="4">Uncharacterized protein</fullName>
    </submittedName>
</protein>
<evidence type="ECO:0000259" key="3">
    <source>
        <dbReference type="Pfam" id="PF25000"/>
    </source>
</evidence>
<evidence type="ECO:0000313" key="4">
    <source>
        <dbReference type="EMBL" id="OZJ02082.1"/>
    </source>
</evidence>
<accession>A0A261XUQ9</accession>
<dbReference type="SUPFAM" id="SSF48452">
    <property type="entry name" value="TPR-like"/>
    <property type="match status" value="1"/>
</dbReference>
<dbReference type="SUPFAM" id="SSF52540">
    <property type="entry name" value="P-loop containing nucleoside triphosphate hydrolases"/>
    <property type="match status" value="1"/>
</dbReference>
<dbReference type="Gene3D" id="1.25.40.10">
    <property type="entry name" value="Tetratricopeptide repeat domain"/>
    <property type="match status" value="1"/>
</dbReference>